<reference evidence="2" key="1">
    <citation type="submission" date="2022-08" db="EMBL/GenBank/DDBJ databases">
        <title>Genomic Encyclopedia of Type Strains, Phase V (KMG-V): Genome sequencing to study the core and pangenomes of soil and plant-associated prokaryotes.</title>
        <authorList>
            <person name="Whitman W."/>
        </authorList>
    </citation>
    <scope>NUCLEOTIDE SEQUENCE</scope>
    <source>
        <strain evidence="2">SP3026</strain>
    </source>
</reference>
<dbReference type="Pfam" id="PF05685">
    <property type="entry name" value="Uma2"/>
    <property type="match status" value="1"/>
</dbReference>
<dbReference type="CDD" id="cd06260">
    <property type="entry name" value="DUF820-like"/>
    <property type="match status" value="1"/>
</dbReference>
<evidence type="ECO:0000259" key="1">
    <source>
        <dbReference type="Pfam" id="PF05685"/>
    </source>
</evidence>
<feature type="domain" description="Putative restriction endonuclease" evidence="1">
    <location>
        <begin position="29"/>
        <end position="153"/>
    </location>
</feature>
<accession>A0A9X3AAD9</accession>
<dbReference type="InterPro" id="IPR011335">
    <property type="entry name" value="Restrct_endonuc-II-like"/>
</dbReference>
<name>A0A9X3AAD9_9BACT</name>
<dbReference type="InterPro" id="IPR012296">
    <property type="entry name" value="Nuclease_put_TT1808"/>
</dbReference>
<dbReference type="PANTHER" id="PTHR34107">
    <property type="entry name" value="SLL0198 PROTEIN-RELATED"/>
    <property type="match status" value="1"/>
</dbReference>
<sequence>MPTTTTAKEEHQKRWQEIVGDPLLSDLPYKTETNHRGQIVLSPHQFSHSQLQRAIQKKLDAVMAGGEVFPECPITTGKGVRQADVTWASESRVREMEGAGDPPTVAPEICIEVMSGSNDWDEMKEKRELYREAGAEEVWIVTEDGDVHFFAEEELQASGIAKEFPSEL</sequence>
<dbReference type="EMBL" id="JANUBL010000011">
    <property type="protein sequence ID" value="MCS4122831.1"/>
    <property type="molecule type" value="Genomic_DNA"/>
</dbReference>
<dbReference type="GO" id="GO:0004519">
    <property type="term" value="F:endonuclease activity"/>
    <property type="evidence" value="ECO:0007669"/>
    <property type="project" value="UniProtKB-KW"/>
</dbReference>
<protein>
    <submittedName>
        <fullName evidence="2">Uma2 family endonuclease</fullName>
    </submittedName>
</protein>
<dbReference type="AlphaFoldDB" id="A0A9X3AAD9"/>
<proteinExistence type="predicted"/>
<evidence type="ECO:0000313" key="3">
    <source>
        <dbReference type="Proteomes" id="UP001155144"/>
    </source>
</evidence>
<dbReference type="InterPro" id="IPR008538">
    <property type="entry name" value="Uma2"/>
</dbReference>
<dbReference type="PANTHER" id="PTHR34107:SF4">
    <property type="entry name" value="SLL1222 PROTEIN"/>
    <property type="match status" value="1"/>
</dbReference>
<dbReference type="Gene3D" id="3.90.1570.10">
    <property type="entry name" value="tt1808, chain A"/>
    <property type="match status" value="1"/>
</dbReference>
<dbReference type="RefSeq" id="WP_259040505.1">
    <property type="nucleotide sequence ID" value="NZ_JANUBL010000011.1"/>
</dbReference>
<keyword evidence="2" id="KW-0255">Endonuclease</keyword>
<dbReference type="Proteomes" id="UP001155144">
    <property type="component" value="Unassembled WGS sequence"/>
</dbReference>
<gene>
    <name evidence="2" type="ORF">GGP45_003199</name>
</gene>
<keyword evidence="2" id="KW-0540">Nuclease</keyword>
<evidence type="ECO:0000313" key="2">
    <source>
        <dbReference type="EMBL" id="MCS4122831.1"/>
    </source>
</evidence>
<dbReference type="SUPFAM" id="SSF52980">
    <property type="entry name" value="Restriction endonuclease-like"/>
    <property type="match status" value="1"/>
</dbReference>
<keyword evidence="2" id="KW-0378">Hydrolase</keyword>
<organism evidence="2 3">
    <name type="scientific">Salinibacter ruber</name>
    <dbReference type="NCBI Taxonomy" id="146919"/>
    <lineage>
        <taxon>Bacteria</taxon>
        <taxon>Pseudomonadati</taxon>
        <taxon>Rhodothermota</taxon>
        <taxon>Rhodothermia</taxon>
        <taxon>Rhodothermales</taxon>
        <taxon>Salinibacteraceae</taxon>
        <taxon>Salinibacter</taxon>
    </lineage>
</organism>
<comment type="caution">
    <text evidence="2">The sequence shown here is derived from an EMBL/GenBank/DDBJ whole genome shotgun (WGS) entry which is preliminary data.</text>
</comment>